<comment type="caution">
    <text evidence="3">The sequence shown here is derived from an EMBL/GenBank/DDBJ whole genome shotgun (WGS) entry which is preliminary data.</text>
</comment>
<dbReference type="Proteomes" id="UP000229966">
    <property type="component" value="Unassembled WGS sequence"/>
</dbReference>
<dbReference type="SUPFAM" id="SSF116734">
    <property type="entry name" value="DNA methylase specificity domain"/>
    <property type="match status" value="1"/>
</dbReference>
<dbReference type="Gene3D" id="3.90.220.20">
    <property type="entry name" value="DNA methylase specificity domains"/>
    <property type="match status" value="1"/>
</dbReference>
<dbReference type="GO" id="GO:0009307">
    <property type="term" value="P:DNA restriction-modification system"/>
    <property type="evidence" value="ECO:0007669"/>
    <property type="project" value="UniProtKB-KW"/>
</dbReference>
<organism evidence="3 4">
    <name type="scientific">Candidatus Berkelbacteria bacterium CG03_land_8_20_14_0_80_40_36</name>
    <dbReference type="NCBI Taxonomy" id="1974509"/>
    <lineage>
        <taxon>Bacteria</taxon>
        <taxon>Candidatus Berkelbacteria</taxon>
    </lineage>
</organism>
<protein>
    <recommendedName>
        <fullName evidence="5">Restriction endonuclease subunit S</fullName>
    </recommendedName>
</protein>
<accession>A0A2M7CHY6</accession>
<dbReference type="InterPro" id="IPR044946">
    <property type="entry name" value="Restrct_endonuc_typeI_TRD_sf"/>
</dbReference>
<evidence type="ECO:0000256" key="2">
    <source>
        <dbReference type="ARBA" id="ARBA00023125"/>
    </source>
</evidence>
<keyword evidence="2" id="KW-0238">DNA-binding</keyword>
<proteinExistence type="predicted"/>
<gene>
    <name evidence="3" type="ORF">COS38_02550</name>
</gene>
<dbReference type="AlphaFoldDB" id="A0A2M7CHY6"/>
<evidence type="ECO:0000256" key="1">
    <source>
        <dbReference type="ARBA" id="ARBA00022747"/>
    </source>
</evidence>
<dbReference type="GO" id="GO:0003677">
    <property type="term" value="F:DNA binding"/>
    <property type="evidence" value="ECO:0007669"/>
    <property type="project" value="UniProtKB-KW"/>
</dbReference>
<evidence type="ECO:0008006" key="5">
    <source>
        <dbReference type="Google" id="ProtNLM"/>
    </source>
</evidence>
<evidence type="ECO:0000313" key="3">
    <source>
        <dbReference type="EMBL" id="PIV25243.1"/>
    </source>
</evidence>
<keyword evidence="1" id="KW-0680">Restriction system</keyword>
<name>A0A2M7CHY6_9BACT</name>
<reference evidence="4" key="1">
    <citation type="submission" date="2017-09" db="EMBL/GenBank/DDBJ databases">
        <title>Depth-based differentiation of microbial function through sediment-hosted aquifers and enrichment of novel symbionts in the deep terrestrial subsurface.</title>
        <authorList>
            <person name="Probst A.J."/>
            <person name="Ladd B."/>
            <person name="Jarett J.K."/>
            <person name="Geller-Mcgrath D.E."/>
            <person name="Sieber C.M.K."/>
            <person name="Emerson J.B."/>
            <person name="Anantharaman K."/>
            <person name="Thomas B.C."/>
            <person name="Malmstrom R."/>
            <person name="Stieglmeier M."/>
            <person name="Klingl A."/>
            <person name="Woyke T."/>
            <person name="Ryan C.M."/>
            <person name="Banfield J.F."/>
        </authorList>
    </citation>
    <scope>NUCLEOTIDE SEQUENCE [LARGE SCALE GENOMIC DNA]</scope>
</reference>
<evidence type="ECO:0000313" key="4">
    <source>
        <dbReference type="Proteomes" id="UP000229966"/>
    </source>
</evidence>
<sequence>MVNNTKQPETFTVWSNEIGNRLDPFFYRPIFKKLVATINSTTHKAFSLGDIVEFSFAGDWGEDPIFFEPNPDYQLCYVLRNTNFDNKYNLNFDDVAQRYVKNNKIEKLALQKGDILIEKLGGSPIQPVGRVAFVDDLPFDKPVIFSNFLQKIRITGDSFFSEYVFTFLQAIYHLGYTEFLQNQTTG</sequence>
<dbReference type="EMBL" id="PEUM01000074">
    <property type="protein sequence ID" value="PIV25243.1"/>
    <property type="molecule type" value="Genomic_DNA"/>
</dbReference>